<dbReference type="Proteomes" id="UP001363622">
    <property type="component" value="Unassembled WGS sequence"/>
</dbReference>
<name>A0ABR1KXC2_9PEZI</name>
<keyword evidence="2" id="KW-1185">Reference proteome</keyword>
<sequence length="244" mass="26383">MATADVSTHPELKIARSAQQTCGPLRTSRDACNGEFFRIVTSVTQQRTFSKSSTCTARSDVGNRLSINVGPAFHAPPATAPATAMIEELPTPPCRIRPAACMSRRSSGNPGLDWDDECRKRRVKPQRKRCNRVAQVAPVRPAIRTGQAETHFSVVVSDVSSQKPTVEEQQSGKQSCHAMIRTRQERLSVVDWSVGFGKMMRVDGGAASTRGSACASGGYADRVVVISGQKDCQSIDSKSKSEDT</sequence>
<reference evidence="1 2" key="1">
    <citation type="submission" date="2024-04" db="EMBL/GenBank/DDBJ databases">
        <title>Phyllosticta paracitricarpa is synonymous to the EU quarantine fungus P. citricarpa based on phylogenomic analyses.</title>
        <authorList>
            <consortium name="Lawrence Berkeley National Laboratory"/>
            <person name="Van Ingen-Buijs V.A."/>
            <person name="Van Westerhoven A.C."/>
            <person name="Haridas S."/>
            <person name="Skiadas P."/>
            <person name="Martin F."/>
            <person name="Groenewald J.Z."/>
            <person name="Crous P.W."/>
            <person name="Seidl M.F."/>
        </authorList>
    </citation>
    <scope>NUCLEOTIDE SEQUENCE [LARGE SCALE GENOMIC DNA]</scope>
    <source>
        <strain evidence="1 2">CBS 123371</strain>
    </source>
</reference>
<gene>
    <name evidence="1" type="ORF">IWZ03DRAFT_428023</name>
</gene>
<protein>
    <submittedName>
        <fullName evidence="1">Uncharacterized protein</fullName>
    </submittedName>
</protein>
<proteinExistence type="predicted"/>
<accession>A0ABR1KXC2</accession>
<evidence type="ECO:0000313" key="2">
    <source>
        <dbReference type="Proteomes" id="UP001363622"/>
    </source>
</evidence>
<comment type="caution">
    <text evidence="1">The sequence shown here is derived from an EMBL/GenBank/DDBJ whole genome shotgun (WGS) entry which is preliminary data.</text>
</comment>
<organism evidence="1 2">
    <name type="scientific">Phyllosticta citriasiana</name>
    <dbReference type="NCBI Taxonomy" id="595635"/>
    <lineage>
        <taxon>Eukaryota</taxon>
        <taxon>Fungi</taxon>
        <taxon>Dikarya</taxon>
        <taxon>Ascomycota</taxon>
        <taxon>Pezizomycotina</taxon>
        <taxon>Dothideomycetes</taxon>
        <taxon>Dothideomycetes incertae sedis</taxon>
        <taxon>Botryosphaeriales</taxon>
        <taxon>Phyllostictaceae</taxon>
        <taxon>Phyllosticta</taxon>
    </lineage>
</organism>
<dbReference type="EMBL" id="JBBPHU010000001">
    <property type="protein sequence ID" value="KAK7523525.1"/>
    <property type="molecule type" value="Genomic_DNA"/>
</dbReference>
<evidence type="ECO:0000313" key="1">
    <source>
        <dbReference type="EMBL" id="KAK7523525.1"/>
    </source>
</evidence>